<dbReference type="InterPro" id="IPR012795">
    <property type="entry name" value="tRNA_Ile_lys_synt_N"/>
</dbReference>
<evidence type="ECO:0000259" key="7">
    <source>
        <dbReference type="Pfam" id="PF01171"/>
    </source>
</evidence>
<comment type="subcellular location">
    <subcellularLocation>
        <location evidence="6">Cytoplasm</location>
    </subcellularLocation>
</comment>
<sequence>MAGHVGPEAALAAGLRNAPAGRLGVAVSGGSDSVALMHLLAASGREIAVATVDHGLRAEAAEEAKGVAAAARALGLTCDILEWRGWDGAGNVQDAARAARRRLLGAWAAAQGLAGVALGHTLDDQAETFLMRLARGSGVDGLAAMQTVSRGEHVPWLRPLLKARRSDLRDWLTAQGIGWVEDPSNDDQRFDRVRLRKAMPLLEDLGLWPERLAATADRMAMARTALEALAAEAAGDVLRPDPLGYMTIQPEALATLAEETRLRLLAAALNWVGGTIYRPRIAALREFLQGLREPGFAGRTLHGVVAEPLGETVILVREPDKAGGPVIAGKVWDGRWRTNGPDGTEVRALGADGLAQLGDWRALGHPRTALLTVPGIFRDAELIAAPFAKEAKECDCVLVLGPAAFFQRLAGR</sequence>
<reference evidence="8 9" key="1">
    <citation type="submission" date="2019-12" db="EMBL/GenBank/DDBJ databases">
        <title>Complete genome sequence of Algicella marina strain 9Alg 56(T) isolated from the red alga Tichocarpus crinitus.</title>
        <authorList>
            <person name="Kim S.-G."/>
            <person name="Nedashkovskaya O.I."/>
        </authorList>
    </citation>
    <scope>NUCLEOTIDE SEQUENCE [LARGE SCALE GENOMIC DNA]</scope>
    <source>
        <strain evidence="8 9">9Alg 56</strain>
    </source>
</reference>
<dbReference type="KEGG" id="amaq:GO499_19515"/>
<keyword evidence="4 6" id="KW-0067">ATP-binding</keyword>
<evidence type="ECO:0000313" key="8">
    <source>
        <dbReference type="EMBL" id="QHQ37216.1"/>
    </source>
</evidence>
<dbReference type="CDD" id="cd01992">
    <property type="entry name" value="TilS_N"/>
    <property type="match status" value="1"/>
</dbReference>
<dbReference type="GO" id="GO:0032267">
    <property type="term" value="F:tRNA(Ile)-lysidine synthase activity"/>
    <property type="evidence" value="ECO:0007669"/>
    <property type="project" value="UniProtKB-EC"/>
</dbReference>
<dbReference type="AlphaFoldDB" id="A0A6P1T6U9"/>
<keyword evidence="9" id="KW-1185">Reference proteome</keyword>
<comment type="function">
    <text evidence="6">Ligates lysine onto the cytidine present at position 34 of the AUA codon-specific tRNA(Ile) that contains the anticodon CAU, in an ATP-dependent manner. Cytidine is converted to lysidine, thus changing the amino acid specificity of the tRNA from methionine to isoleucine.</text>
</comment>
<evidence type="ECO:0000256" key="4">
    <source>
        <dbReference type="ARBA" id="ARBA00022840"/>
    </source>
</evidence>
<dbReference type="EC" id="6.3.4.19" evidence="6"/>
<keyword evidence="2 6" id="KW-0819">tRNA processing</keyword>
<accession>A0A6P1T6U9</accession>
<dbReference type="EMBL" id="CP046620">
    <property type="protein sequence ID" value="QHQ37216.1"/>
    <property type="molecule type" value="Genomic_DNA"/>
</dbReference>
<keyword evidence="1 6" id="KW-0436">Ligase</keyword>
<organism evidence="8 9">
    <name type="scientific">Algicella marina</name>
    <dbReference type="NCBI Taxonomy" id="2683284"/>
    <lineage>
        <taxon>Bacteria</taxon>
        <taxon>Pseudomonadati</taxon>
        <taxon>Pseudomonadota</taxon>
        <taxon>Alphaproteobacteria</taxon>
        <taxon>Rhodobacterales</taxon>
        <taxon>Paracoccaceae</taxon>
        <taxon>Algicella</taxon>
    </lineage>
</organism>
<evidence type="ECO:0000256" key="3">
    <source>
        <dbReference type="ARBA" id="ARBA00022741"/>
    </source>
</evidence>
<evidence type="ECO:0000256" key="6">
    <source>
        <dbReference type="HAMAP-Rule" id="MF_01161"/>
    </source>
</evidence>
<dbReference type="RefSeq" id="WP_161863758.1">
    <property type="nucleotide sequence ID" value="NZ_CP046620.1"/>
</dbReference>
<dbReference type="Pfam" id="PF01171">
    <property type="entry name" value="ATP_bind_3"/>
    <property type="match status" value="1"/>
</dbReference>
<evidence type="ECO:0000256" key="2">
    <source>
        <dbReference type="ARBA" id="ARBA00022694"/>
    </source>
</evidence>
<dbReference type="Proteomes" id="UP000464495">
    <property type="component" value="Chromosome"/>
</dbReference>
<keyword evidence="6" id="KW-0963">Cytoplasm</keyword>
<dbReference type="NCBIfam" id="TIGR02432">
    <property type="entry name" value="lysidine_TilS_N"/>
    <property type="match status" value="1"/>
</dbReference>
<dbReference type="GO" id="GO:0005524">
    <property type="term" value="F:ATP binding"/>
    <property type="evidence" value="ECO:0007669"/>
    <property type="project" value="UniProtKB-UniRule"/>
</dbReference>
<dbReference type="GO" id="GO:0005737">
    <property type="term" value="C:cytoplasm"/>
    <property type="evidence" value="ECO:0007669"/>
    <property type="project" value="UniProtKB-SubCell"/>
</dbReference>
<dbReference type="PANTHER" id="PTHR43033:SF1">
    <property type="entry name" value="TRNA(ILE)-LYSIDINE SYNTHASE-RELATED"/>
    <property type="match status" value="1"/>
</dbReference>
<dbReference type="HAMAP" id="MF_01161">
    <property type="entry name" value="tRNA_Ile_lys_synt"/>
    <property type="match status" value="1"/>
</dbReference>
<feature type="binding site" evidence="6">
    <location>
        <begin position="28"/>
        <end position="33"/>
    </location>
    <ligand>
        <name>ATP</name>
        <dbReference type="ChEBI" id="CHEBI:30616"/>
    </ligand>
</feature>
<dbReference type="PANTHER" id="PTHR43033">
    <property type="entry name" value="TRNA(ILE)-LYSIDINE SYNTHASE-RELATED"/>
    <property type="match status" value="1"/>
</dbReference>
<dbReference type="InterPro" id="IPR011063">
    <property type="entry name" value="TilS/TtcA_N"/>
</dbReference>
<evidence type="ECO:0000256" key="1">
    <source>
        <dbReference type="ARBA" id="ARBA00022598"/>
    </source>
</evidence>
<evidence type="ECO:0000313" key="9">
    <source>
        <dbReference type="Proteomes" id="UP000464495"/>
    </source>
</evidence>
<keyword evidence="3 6" id="KW-0547">Nucleotide-binding</keyword>
<dbReference type="InterPro" id="IPR014729">
    <property type="entry name" value="Rossmann-like_a/b/a_fold"/>
</dbReference>
<comment type="similarity">
    <text evidence="6">Belongs to the tRNA(Ile)-lysidine synthase family.</text>
</comment>
<name>A0A6P1T6U9_9RHOB</name>
<dbReference type="Gene3D" id="3.40.50.620">
    <property type="entry name" value="HUPs"/>
    <property type="match status" value="1"/>
</dbReference>
<proteinExistence type="inferred from homology"/>
<comment type="domain">
    <text evidence="6">The N-terminal region contains the highly conserved SGGXDS motif, predicted to be a P-loop motif involved in ATP binding.</text>
</comment>
<dbReference type="SUPFAM" id="SSF52402">
    <property type="entry name" value="Adenine nucleotide alpha hydrolases-like"/>
    <property type="match status" value="1"/>
</dbReference>
<protein>
    <recommendedName>
        <fullName evidence="6">tRNA(Ile)-lysidine synthase</fullName>
        <ecNumber evidence="6">6.3.4.19</ecNumber>
    </recommendedName>
    <alternativeName>
        <fullName evidence="6">tRNA(Ile)-2-lysyl-cytidine synthase</fullName>
    </alternativeName>
    <alternativeName>
        <fullName evidence="6">tRNA(Ile)-lysidine synthetase</fullName>
    </alternativeName>
</protein>
<gene>
    <name evidence="6 8" type="primary">tilS</name>
    <name evidence="8" type="ORF">GO499_19515</name>
</gene>
<dbReference type="InterPro" id="IPR012094">
    <property type="entry name" value="tRNA_Ile_lys_synt"/>
</dbReference>
<feature type="domain" description="tRNA(Ile)-lysidine/2-thiocytidine synthase N-terminal" evidence="7">
    <location>
        <begin position="24"/>
        <end position="197"/>
    </location>
</feature>
<evidence type="ECO:0000256" key="5">
    <source>
        <dbReference type="ARBA" id="ARBA00048539"/>
    </source>
</evidence>
<dbReference type="GO" id="GO:0006400">
    <property type="term" value="P:tRNA modification"/>
    <property type="evidence" value="ECO:0007669"/>
    <property type="project" value="UniProtKB-UniRule"/>
</dbReference>
<comment type="catalytic activity">
    <reaction evidence="5 6">
        <text>cytidine(34) in tRNA(Ile2) + L-lysine + ATP = lysidine(34) in tRNA(Ile2) + AMP + diphosphate + H(+)</text>
        <dbReference type="Rhea" id="RHEA:43744"/>
        <dbReference type="Rhea" id="RHEA-COMP:10625"/>
        <dbReference type="Rhea" id="RHEA-COMP:10670"/>
        <dbReference type="ChEBI" id="CHEBI:15378"/>
        <dbReference type="ChEBI" id="CHEBI:30616"/>
        <dbReference type="ChEBI" id="CHEBI:32551"/>
        <dbReference type="ChEBI" id="CHEBI:33019"/>
        <dbReference type="ChEBI" id="CHEBI:82748"/>
        <dbReference type="ChEBI" id="CHEBI:83665"/>
        <dbReference type="ChEBI" id="CHEBI:456215"/>
        <dbReference type="EC" id="6.3.4.19"/>
    </reaction>
</comment>